<evidence type="ECO:0000313" key="2">
    <source>
        <dbReference type="Proteomes" id="UP000256862"/>
    </source>
</evidence>
<reference evidence="2" key="1">
    <citation type="submission" date="2018-01" db="EMBL/GenBank/DDBJ databases">
        <authorList>
            <person name="Gaut B.S."/>
            <person name="Morton B.R."/>
            <person name="Clegg M.T."/>
            <person name="Duvall M.R."/>
        </authorList>
    </citation>
    <scope>NUCLEOTIDE SEQUENCE [LARGE SCALE GENOMIC DNA]</scope>
</reference>
<name>A0A375FM14_9BURK</name>
<sequence>MMVRLHGPHMPSTLTLYSPILYHQI</sequence>
<accession>A0A375FM14</accession>
<dbReference type="EMBL" id="OGUS01000064">
    <property type="protein sequence ID" value="SPC06460.1"/>
    <property type="molecule type" value="Genomic_DNA"/>
</dbReference>
<dbReference type="AlphaFoldDB" id="A0A375FM14"/>
<evidence type="ECO:0000313" key="1">
    <source>
        <dbReference type="EMBL" id="SPC06460.1"/>
    </source>
</evidence>
<gene>
    <name evidence="1" type="ORF">CO2235_U590036</name>
</gene>
<protein>
    <submittedName>
        <fullName evidence="1">Uncharacterized protein</fullName>
    </submittedName>
</protein>
<dbReference type="Proteomes" id="UP000256862">
    <property type="component" value="Unassembled WGS sequence"/>
</dbReference>
<organism evidence="1 2">
    <name type="scientific">Cupriavidus oxalaticus</name>
    <dbReference type="NCBI Taxonomy" id="96344"/>
    <lineage>
        <taxon>Bacteria</taxon>
        <taxon>Pseudomonadati</taxon>
        <taxon>Pseudomonadota</taxon>
        <taxon>Betaproteobacteria</taxon>
        <taxon>Burkholderiales</taxon>
        <taxon>Burkholderiaceae</taxon>
        <taxon>Cupriavidus</taxon>
    </lineage>
</organism>
<comment type="caution">
    <text evidence="1">The sequence shown here is derived from an EMBL/GenBank/DDBJ whole genome shotgun (WGS) entry which is preliminary data.</text>
</comment>
<proteinExistence type="predicted"/>